<feature type="transmembrane region" description="Helical" evidence="8">
    <location>
        <begin position="98"/>
        <end position="116"/>
    </location>
</feature>
<feature type="transmembrane region" description="Helical" evidence="8">
    <location>
        <begin position="122"/>
        <end position="146"/>
    </location>
</feature>
<dbReference type="InterPro" id="IPR004638">
    <property type="entry name" value="EmrB-like"/>
</dbReference>
<evidence type="ECO:0000259" key="9">
    <source>
        <dbReference type="PROSITE" id="PS50850"/>
    </source>
</evidence>
<feature type="transmembrane region" description="Helical" evidence="8">
    <location>
        <begin position="289"/>
        <end position="310"/>
    </location>
</feature>
<evidence type="ECO:0000313" key="10">
    <source>
        <dbReference type="EMBL" id="SBN37645.1"/>
    </source>
</evidence>
<feature type="transmembrane region" description="Helical" evidence="8">
    <location>
        <begin position="30"/>
        <end position="51"/>
    </location>
</feature>
<keyword evidence="3" id="KW-1003">Cell membrane</keyword>
<feature type="region of interest" description="Disordered" evidence="7">
    <location>
        <begin position="1"/>
        <end position="24"/>
    </location>
</feature>
<dbReference type="RefSeq" id="WP_060761226.1">
    <property type="nucleotide sequence ID" value="NZ_CCYZ01000025.1"/>
</dbReference>
<feature type="transmembrane region" description="Helical" evidence="8">
    <location>
        <begin position="158"/>
        <end position="181"/>
    </location>
</feature>
<evidence type="ECO:0000256" key="7">
    <source>
        <dbReference type="SAM" id="MobiDB-lite"/>
    </source>
</evidence>
<name>A0A2C7AH16_9ACTN</name>
<dbReference type="Gene3D" id="1.20.1250.20">
    <property type="entry name" value="MFS general substrate transporter like domains"/>
    <property type="match status" value="1"/>
</dbReference>
<feature type="domain" description="Major facilitator superfamily (MFS) profile" evidence="9">
    <location>
        <begin position="33"/>
        <end position="483"/>
    </location>
</feature>
<evidence type="ECO:0000256" key="6">
    <source>
        <dbReference type="ARBA" id="ARBA00023136"/>
    </source>
</evidence>
<evidence type="ECO:0000256" key="3">
    <source>
        <dbReference type="ARBA" id="ARBA00022475"/>
    </source>
</evidence>
<keyword evidence="2" id="KW-0813">Transport</keyword>
<dbReference type="InterPro" id="IPR036259">
    <property type="entry name" value="MFS_trans_sf"/>
</dbReference>
<protein>
    <submittedName>
        <fullName evidence="10">Drug resistance transporter, EmrB/QacA subfamily</fullName>
    </submittedName>
</protein>
<feature type="transmembrane region" description="Helical" evidence="8">
    <location>
        <begin position="71"/>
        <end position="91"/>
    </location>
</feature>
<dbReference type="EMBL" id="LT576035">
    <property type="protein sequence ID" value="SBN37645.1"/>
    <property type="molecule type" value="Genomic_DNA"/>
</dbReference>
<dbReference type="InterPro" id="IPR011701">
    <property type="entry name" value="MFS"/>
</dbReference>
<feature type="transmembrane region" description="Helical" evidence="8">
    <location>
        <begin position="355"/>
        <end position="375"/>
    </location>
</feature>
<feature type="transmembrane region" description="Helical" evidence="8">
    <location>
        <begin position="222"/>
        <end position="242"/>
    </location>
</feature>
<feature type="transmembrane region" description="Helical" evidence="8">
    <location>
        <begin position="381"/>
        <end position="407"/>
    </location>
</feature>
<dbReference type="GO" id="GO:0022857">
    <property type="term" value="F:transmembrane transporter activity"/>
    <property type="evidence" value="ECO:0007669"/>
    <property type="project" value="InterPro"/>
</dbReference>
<feature type="transmembrane region" description="Helical" evidence="8">
    <location>
        <begin position="330"/>
        <end position="348"/>
    </location>
</feature>
<evidence type="ECO:0000256" key="4">
    <source>
        <dbReference type="ARBA" id="ARBA00022692"/>
    </source>
</evidence>
<feature type="transmembrane region" description="Helical" evidence="8">
    <location>
        <begin position="428"/>
        <end position="447"/>
    </location>
</feature>
<comment type="subcellular location">
    <subcellularLocation>
        <location evidence="1">Cell membrane</location>
        <topology evidence="1">Multi-pass membrane protein</topology>
    </subcellularLocation>
</comment>
<feature type="transmembrane region" description="Helical" evidence="8">
    <location>
        <begin position="187"/>
        <end position="210"/>
    </location>
</feature>
<dbReference type="PANTHER" id="PTHR42718">
    <property type="entry name" value="MAJOR FACILITATOR SUPERFAMILY MULTIDRUG TRANSPORTER MFSC"/>
    <property type="match status" value="1"/>
</dbReference>
<feature type="transmembrane region" description="Helical" evidence="8">
    <location>
        <begin position="248"/>
        <end position="269"/>
    </location>
</feature>
<keyword evidence="4 8" id="KW-0812">Transmembrane</keyword>
<reference evidence="10" key="1">
    <citation type="submission" date="2016-05" db="EMBL/GenBank/DDBJ databases">
        <authorList>
            <person name="Lavstsen T."/>
            <person name="Jespersen J.S."/>
        </authorList>
    </citation>
    <scope>NUCLEOTIDE SEQUENCE</scope>
    <source>
        <strain evidence="10">PFRJS10</strain>
    </source>
</reference>
<feature type="transmembrane region" description="Helical" evidence="8">
    <location>
        <begin position="459"/>
        <end position="478"/>
    </location>
</feature>
<dbReference type="AlphaFoldDB" id="A0A2C7AH16"/>
<dbReference type="PANTHER" id="PTHR42718:SF42">
    <property type="entry name" value="EXPORT PROTEIN"/>
    <property type="match status" value="1"/>
</dbReference>
<dbReference type="PROSITE" id="PS50850">
    <property type="entry name" value="MFS"/>
    <property type="match status" value="1"/>
</dbReference>
<dbReference type="CDD" id="cd17321">
    <property type="entry name" value="MFS_MMR_MDR_like"/>
    <property type="match status" value="1"/>
</dbReference>
<accession>A0A2C7AH16</accession>
<dbReference type="GO" id="GO:0005886">
    <property type="term" value="C:plasma membrane"/>
    <property type="evidence" value="ECO:0007669"/>
    <property type="project" value="UniProtKB-SubCell"/>
</dbReference>
<keyword evidence="6 8" id="KW-0472">Membrane</keyword>
<proteinExistence type="predicted"/>
<keyword evidence="5 8" id="KW-1133">Transmembrane helix</keyword>
<gene>
    <name evidence="10" type="ORF">PFR_JS10_2</name>
</gene>
<dbReference type="NCBIfam" id="TIGR00711">
    <property type="entry name" value="efflux_EmrB"/>
    <property type="match status" value="1"/>
</dbReference>
<organism evidence="10">
    <name type="scientific">Propionibacterium freudenreichii</name>
    <dbReference type="NCBI Taxonomy" id="1744"/>
    <lineage>
        <taxon>Bacteria</taxon>
        <taxon>Bacillati</taxon>
        <taxon>Actinomycetota</taxon>
        <taxon>Actinomycetes</taxon>
        <taxon>Propionibacteriales</taxon>
        <taxon>Propionibacteriaceae</taxon>
        <taxon>Propionibacterium</taxon>
    </lineage>
</organism>
<evidence type="ECO:0000256" key="1">
    <source>
        <dbReference type="ARBA" id="ARBA00004651"/>
    </source>
</evidence>
<dbReference type="Pfam" id="PF07690">
    <property type="entry name" value="MFS_1"/>
    <property type="match status" value="1"/>
</dbReference>
<evidence type="ECO:0000256" key="2">
    <source>
        <dbReference type="ARBA" id="ARBA00022448"/>
    </source>
</evidence>
<dbReference type="SUPFAM" id="SSF103473">
    <property type="entry name" value="MFS general substrate transporter"/>
    <property type="match status" value="2"/>
</dbReference>
<sequence>MTTILRQSPGAPEAPESDARRPSGRAGHGLAMVIIAAALPTLMTALDDLVMTFALPVIQKAMNASVTQLQWFVNAYTIVFAALLLPAAALGDRFGRRRVFLIGITVFTGASAWAAVSGSSAMLIAARAVEGAGAAAIVTLSLALLADMVPPAKRPMAIGIWGGVNGIGTAAGPIVGGAVIQGLHWSAIFWINVPVGVVAIVLALVSLRGAAAARGSQERRGIDLLGMALGIASIFMLVWTIVEAPDHGWTSARTLLGLAVALVCIVCFLMRERRARSAFLPVAMFRDRVFSAANAATFLFAGGVFGAIFLLSQFLEVSMGYSALGAGWRAVPWTLMPMVMAPIVGLIVQRIGVRLVLMIGLGLEAVALLWMALVLSPGVTYGAVIAPMFVGGVGMGLSFAPLSTAALQGRQGPEYAVASGVNSTLRQVGVTLGVAVCTAIFTSAGSYRPGQPFVDGLLPALWMCVGVLVVGVGVCGLISPATSGARNSA</sequence>
<dbReference type="PRINTS" id="PR01036">
    <property type="entry name" value="TCRTETB"/>
</dbReference>
<dbReference type="InterPro" id="IPR020846">
    <property type="entry name" value="MFS_dom"/>
</dbReference>
<evidence type="ECO:0000256" key="8">
    <source>
        <dbReference type="SAM" id="Phobius"/>
    </source>
</evidence>
<dbReference type="Gene3D" id="1.20.1720.10">
    <property type="entry name" value="Multidrug resistance protein D"/>
    <property type="match status" value="1"/>
</dbReference>
<evidence type="ECO:0000256" key="5">
    <source>
        <dbReference type="ARBA" id="ARBA00022989"/>
    </source>
</evidence>